<keyword evidence="3" id="KW-1185">Reference proteome</keyword>
<evidence type="ECO:0000313" key="2">
    <source>
        <dbReference type="EMBL" id="VFT80569.1"/>
    </source>
</evidence>
<dbReference type="Proteomes" id="UP000332933">
    <property type="component" value="Unassembled WGS sequence"/>
</dbReference>
<dbReference type="AlphaFoldDB" id="A0A485KAN5"/>
<gene>
    <name evidence="2" type="primary">Aste57867_3403</name>
    <name evidence="1" type="ORF">As57867_003393</name>
    <name evidence="2" type="ORF">ASTE57867_3403</name>
</gene>
<evidence type="ECO:0000313" key="1">
    <source>
        <dbReference type="EMBL" id="KAF0715376.1"/>
    </source>
</evidence>
<reference evidence="1" key="2">
    <citation type="submission" date="2019-06" db="EMBL/GenBank/DDBJ databases">
        <title>Genomics analysis of Aphanomyces spp. identifies a new class of oomycete effector associated with host adaptation.</title>
        <authorList>
            <person name="Gaulin E."/>
        </authorList>
    </citation>
    <scope>NUCLEOTIDE SEQUENCE</scope>
    <source>
        <strain evidence="1">CBS 578.67</strain>
    </source>
</reference>
<protein>
    <submittedName>
        <fullName evidence="2">Aste57867_3403 protein</fullName>
    </submittedName>
</protein>
<proteinExistence type="predicted"/>
<dbReference type="EMBL" id="VJMH01000593">
    <property type="protein sequence ID" value="KAF0715376.1"/>
    <property type="molecule type" value="Genomic_DNA"/>
</dbReference>
<accession>A0A485KAN5</accession>
<dbReference type="EMBL" id="CAADRA010000593">
    <property type="protein sequence ID" value="VFT80569.1"/>
    <property type="molecule type" value="Genomic_DNA"/>
</dbReference>
<organism evidence="2 3">
    <name type="scientific">Aphanomyces stellatus</name>
    <dbReference type="NCBI Taxonomy" id="120398"/>
    <lineage>
        <taxon>Eukaryota</taxon>
        <taxon>Sar</taxon>
        <taxon>Stramenopiles</taxon>
        <taxon>Oomycota</taxon>
        <taxon>Saprolegniomycetes</taxon>
        <taxon>Saprolegniales</taxon>
        <taxon>Verrucalvaceae</taxon>
        <taxon>Aphanomyces</taxon>
    </lineage>
</organism>
<evidence type="ECO:0000313" key="3">
    <source>
        <dbReference type="Proteomes" id="UP000332933"/>
    </source>
</evidence>
<name>A0A485KAN5_9STRA</name>
<reference evidence="2 3" key="1">
    <citation type="submission" date="2019-03" db="EMBL/GenBank/DDBJ databases">
        <authorList>
            <person name="Gaulin E."/>
            <person name="Dumas B."/>
        </authorList>
    </citation>
    <scope>NUCLEOTIDE SEQUENCE [LARGE SCALE GENOMIC DNA]</scope>
    <source>
        <strain evidence="2">CBS 568.67</strain>
    </source>
</reference>
<sequence>MPAESSSSRTAGTIQWRQLWTRPHAPNLPASINAASDDRVVGDRIIETRNERKERSRGQEGQVVQAQPFLGRCHNDVPMMMQEVAEKSVCMGLVLMLAKATSVEIRAATWGQEYVVAVNMLNFDWV</sequence>